<accession>A0A1L8CZV9</accession>
<proteinExistence type="predicted"/>
<evidence type="ECO:0000313" key="1">
    <source>
        <dbReference type="EMBL" id="GAV24434.1"/>
    </source>
</evidence>
<dbReference type="EMBL" id="BDJL01000007">
    <property type="protein sequence ID" value="GAV24434.1"/>
    <property type="molecule type" value="Genomic_DNA"/>
</dbReference>
<evidence type="ECO:0000313" key="2">
    <source>
        <dbReference type="Proteomes" id="UP000187338"/>
    </source>
</evidence>
<protein>
    <submittedName>
        <fullName evidence="1">Uncharacterized protein</fullName>
    </submittedName>
</protein>
<dbReference type="Proteomes" id="UP000187338">
    <property type="component" value="Unassembled WGS sequence"/>
</dbReference>
<comment type="caution">
    <text evidence="1">The sequence shown here is derived from an EMBL/GenBank/DDBJ whole genome shotgun (WGS) entry which is preliminary data.</text>
</comment>
<name>A0A1L8CZV9_9THEO</name>
<dbReference type="RefSeq" id="WP_166503965.1">
    <property type="nucleotide sequence ID" value="NZ_BDJL01000007.1"/>
</dbReference>
<dbReference type="AlphaFoldDB" id="A0A1L8CZV9"/>
<sequence>MTELILTPEEREVLLKAIDHCLDTCKSGGAASGCPDCETLEKIKQKL</sequence>
<keyword evidence="2" id="KW-1185">Reference proteome</keyword>
<gene>
    <name evidence="1" type="ORF">ciss_03670</name>
</gene>
<reference evidence="2" key="1">
    <citation type="submission" date="2016-12" db="EMBL/GenBank/DDBJ databases">
        <title>Draft Genome Sequences od Carboxydothermus pertinax and islandicus, Hydrogenogenic Carboxydotrophic Bacteria.</title>
        <authorList>
            <person name="Fukuyama Y."/>
            <person name="Ohmae K."/>
            <person name="Yoneda Y."/>
            <person name="Yoshida T."/>
            <person name="Sako Y."/>
        </authorList>
    </citation>
    <scope>NUCLEOTIDE SEQUENCE [LARGE SCALE GENOMIC DNA]</scope>
    <source>
        <strain evidence="2">SET</strain>
    </source>
</reference>
<organism evidence="1 2">
    <name type="scientific">Carboxydothermus islandicus</name>
    <dbReference type="NCBI Taxonomy" id="661089"/>
    <lineage>
        <taxon>Bacteria</taxon>
        <taxon>Bacillati</taxon>
        <taxon>Bacillota</taxon>
        <taxon>Clostridia</taxon>
        <taxon>Thermoanaerobacterales</taxon>
        <taxon>Thermoanaerobacteraceae</taxon>
        <taxon>Carboxydothermus</taxon>
    </lineage>
</organism>